<name>A0AAJ0BYM1_9PEZI</name>
<protein>
    <submittedName>
        <fullName evidence="3">SET domain-containing protein</fullName>
    </submittedName>
</protein>
<keyword evidence="1" id="KW-0732">Signal</keyword>
<dbReference type="InterPro" id="IPR001214">
    <property type="entry name" value="SET_dom"/>
</dbReference>
<dbReference type="PROSITE" id="PS51257">
    <property type="entry name" value="PROKAR_LIPOPROTEIN"/>
    <property type="match status" value="1"/>
</dbReference>
<dbReference type="GeneID" id="85311476"/>
<dbReference type="SMART" id="SM00317">
    <property type="entry name" value="SET"/>
    <property type="match status" value="1"/>
</dbReference>
<comment type="caution">
    <text evidence="3">The sequence shown here is derived from an EMBL/GenBank/DDBJ whole genome shotgun (WGS) entry which is preliminary data.</text>
</comment>
<evidence type="ECO:0000259" key="2">
    <source>
        <dbReference type="PROSITE" id="PS50280"/>
    </source>
</evidence>
<accession>A0AAJ0BYM1</accession>
<dbReference type="RefSeq" id="XP_060282041.1">
    <property type="nucleotide sequence ID" value="XM_060428289.1"/>
</dbReference>
<dbReference type="Gene3D" id="2.170.270.10">
    <property type="entry name" value="SET domain"/>
    <property type="match status" value="1"/>
</dbReference>
<dbReference type="Proteomes" id="UP001244011">
    <property type="component" value="Unassembled WGS sequence"/>
</dbReference>
<dbReference type="CDD" id="cd20071">
    <property type="entry name" value="SET_SMYD"/>
    <property type="match status" value="1"/>
</dbReference>
<dbReference type="EMBL" id="MU839013">
    <property type="protein sequence ID" value="KAK1765828.1"/>
    <property type="molecule type" value="Genomic_DNA"/>
</dbReference>
<dbReference type="InterPro" id="IPR046341">
    <property type="entry name" value="SET_dom_sf"/>
</dbReference>
<dbReference type="InterPro" id="IPR053185">
    <property type="entry name" value="SET_domain_protein"/>
</dbReference>
<feature type="signal peptide" evidence="1">
    <location>
        <begin position="1"/>
        <end position="17"/>
    </location>
</feature>
<sequence>MRITAAAFLAATGVTLSTSCSLEVCPWPQLVVHQTCGAQDFENGYNLHQMGFATDPKGWIDTKRCVRKFFCLFANQQFAGGQGIAFISTRENFERIKEIVEGSSASHEGGTALLPEPFHSAQIKGKGMGLVADKPLRRGARLMSMPPVFIAHRNFLERVPPDYQGPLLDLAVDLLPPSTRAVFLSQMTRFAGNRAADIMATNSFQMNLGGEDGHHFGNYPAVSRFNHDCRPNVAFHIDGDLVHTTTVVRDIKPGEELTVSYLDNAEPRALRQIRARQTWGFECTCSHCSLPESLVAESDRRLQEISQIADKLTNPQGGEVTPALIKRFIKLHEDERLDSTMATPYSLAALNFYILKDEKMAVKYAKLAVEAGTIESGPESQTVKSVKGLIQNLTQKPG</sequence>
<dbReference type="PANTHER" id="PTHR47332:SF6">
    <property type="entry name" value="SET DOMAIN-CONTAINING PROTEIN"/>
    <property type="match status" value="1"/>
</dbReference>
<dbReference type="PANTHER" id="PTHR47332">
    <property type="entry name" value="SET DOMAIN-CONTAINING PROTEIN 5"/>
    <property type="match status" value="1"/>
</dbReference>
<dbReference type="SUPFAM" id="SSF82199">
    <property type="entry name" value="SET domain"/>
    <property type="match status" value="1"/>
</dbReference>
<evidence type="ECO:0000313" key="3">
    <source>
        <dbReference type="EMBL" id="KAK1765828.1"/>
    </source>
</evidence>
<evidence type="ECO:0000313" key="4">
    <source>
        <dbReference type="Proteomes" id="UP001244011"/>
    </source>
</evidence>
<organism evidence="3 4">
    <name type="scientific">Phialemonium atrogriseum</name>
    <dbReference type="NCBI Taxonomy" id="1093897"/>
    <lineage>
        <taxon>Eukaryota</taxon>
        <taxon>Fungi</taxon>
        <taxon>Dikarya</taxon>
        <taxon>Ascomycota</taxon>
        <taxon>Pezizomycotina</taxon>
        <taxon>Sordariomycetes</taxon>
        <taxon>Sordariomycetidae</taxon>
        <taxon>Cephalothecales</taxon>
        <taxon>Cephalothecaceae</taxon>
        <taxon>Phialemonium</taxon>
    </lineage>
</organism>
<dbReference type="PROSITE" id="PS50280">
    <property type="entry name" value="SET"/>
    <property type="match status" value="1"/>
</dbReference>
<dbReference type="Pfam" id="PF00856">
    <property type="entry name" value="SET"/>
    <property type="match status" value="1"/>
</dbReference>
<keyword evidence="4" id="KW-1185">Reference proteome</keyword>
<feature type="chain" id="PRO_5042599373" evidence="1">
    <location>
        <begin position="18"/>
        <end position="398"/>
    </location>
</feature>
<gene>
    <name evidence="3" type="ORF">QBC33DRAFT_542614</name>
</gene>
<feature type="domain" description="SET" evidence="2">
    <location>
        <begin position="116"/>
        <end position="262"/>
    </location>
</feature>
<proteinExistence type="predicted"/>
<dbReference type="AlphaFoldDB" id="A0AAJ0BYM1"/>
<evidence type="ECO:0000256" key="1">
    <source>
        <dbReference type="SAM" id="SignalP"/>
    </source>
</evidence>
<reference evidence="3" key="1">
    <citation type="submission" date="2023-06" db="EMBL/GenBank/DDBJ databases">
        <title>Genome-scale phylogeny and comparative genomics of the fungal order Sordariales.</title>
        <authorList>
            <consortium name="Lawrence Berkeley National Laboratory"/>
            <person name="Hensen N."/>
            <person name="Bonometti L."/>
            <person name="Westerberg I."/>
            <person name="Brannstrom I.O."/>
            <person name="Guillou S."/>
            <person name="Cros-Aarteil S."/>
            <person name="Calhoun S."/>
            <person name="Haridas S."/>
            <person name="Kuo A."/>
            <person name="Mondo S."/>
            <person name="Pangilinan J."/>
            <person name="Riley R."/>
            <person name="Labutti K."/>
            <person name="Andreopoulos B."/>
            <person name="Lipzen A."/>
            <person name="Chen C."/>
            <person name="Yanf M."/>
            <person name="Daum C."/>
            <person name="Ng V."/>
            <person name="Clum A."/>
            <person name="Steindorff A."/>
            <person name="Ohm R."/>
            <person name="Martin F."/>
            <person name="Silar P."/>
            <person name="Natvig D."/>
            <person name="Lalanne C."/>
            <person name="Gautier V."/>
            <person name="Ament-Velasquez S.L."/>
            <person name="Kruys A."/>
            <person name="Hutchinson M.I."/>
            <person name="Powell A.J."/>
            <person name="Barry K."/>
            <person name="Miller A.N."/>
            <person name="Grigoriev I.V."/>
            <person name="Debuchy R."/>
            <person name="Gladieux P."/>
            <person name="Thoren M.H."/>
            <person name="Johannesson H."/>
        </authorList>
    </citation>
    <scope>NUCLEOTIDE SEQUENCE</scope>
    <source>
        <strain evidence="3">8032-3</strain>
    </source>
</reference>